<keyword evidence="9 10" id="KW-0472">Membrane</keyword>
<dbReference type="Proteomes" id="UP000681722">
    <property type="component" value="Unassembled WGS sequence"/>
</dbReference>
<dbReference type="EMBL" id="CAJOBA010000488">
    <property type="protein sequence ID" value="CAF3536222.1"/>
    <property type="molecule type" value="Genomic_DNA"/>
</dbReference>
<evidence type="ECO:0000313" key="13">
    <source>
        <dbReference type="EMBL" id="CAF0756900.1"/>
    </source>
</evidence>
<evidence type="ECO:0000313" key="15">
    <source>
        <dbReference type="EMBL" id="CAF3536222.1"/>
    </source>
</evidence>
<dbReference type="GO" id="GO:0005741">
    <property type="term" value="C:mitochondrial outer membrane"/>
    <property type="evidence" value="ECO:0007669"/>
    <property type="project" value="UniProtKB-SubCell"/>
</dbReference>
<feature type="region of interest" description="Disordered" evidence="11">
    <location>
        <begin position="965"/>
        <end position="991"/>
    </location>
</feature>
<evidence type="ECO:0000256" key="11">
    <source>
        <dbReference type="SAM" id="MobiDB-lite"/>
    </source>
</evidence>
<dbReference type="SUPFAM" id="SSF103506">
    <property type="entry name" value="Mitochondrial carrier"/>
    <property type="match status" value="1"/>
</dbReference>
<evidence type="ECO:0000256" key="4">
    <source>
        <dbReference type="ARBA" id="ARBA00022692"/>
    </source>
</evidence>
<dbReference type="Gene3D" id="1.50.40.10">
    <property type="entry name" value="Mitochondrial carrier domain"/>
    <property type="match status" value="1"/>
</dbReference>
<dbReference type="EMBL" id="CAJNOK010000488">
    <property type="protein sequence ID" value="CAF0756900.1"/>
    <property type="molecule type" value="Genomic_DNA"/>
</dbReference>
<evidence type="ECO:0000313" key="16">
    <source>
        <dbReference type="EMBL" id="CAF3597904.1"/>
    </source>
</evidence>
<dbReference type="InterPro" id="IPR039158">
    <property type="entry name" value="SLC25A46"/>
</dbReference>
<evidence type="ECO:0000256" key="5">
    <source>
        <dbReference type="ARBA" id="ARBA00022737"/>
    </source>
</evidence>
<comment type="subcellular location">
    <subcellularLocation>
        <location evidence="1">Mitochondrion outer membrane</location>
        <topology evidence="1">Multi-pass membrane protein</topology>
    </subcellularLocation>
</comment>
<feature type="compositionally biased region" description="Low complexity" evidence="11">
    <location>
        <begin position="513"/>
        <end position="537"/>
    </location>
</feature>
<dbReference type="Proteomes" id="UP000663829">
    <property type="component" value="Unassembled WGS sequence"/>
</dbReference>
<dbReference type="PROSITE" id="PS50920">
    <property type="entry name" value="SOLCAR"/>
    <property type="match status" value="1"/>
</dbReference>
<reference evidence="14" key="1">
    <citation type="submission" date="2021-02" db="EMBL/GenBank/DDBJ databases">
        <authorList>
            <person name="Nowell W R."/>
        </authorList>
    </citation>
    <scope>NUCLEOTIDE SEQUENCE</scope>
</reference>
<evidence type="ECO:0000313" key="17">
    <source>
        <dbReference type="Proteomes" id="UP000663829"/>
    </source>
</evidence>
<evidence type="ECO:0000256" key="7">
    <source>
        <dbReference type="ARBA" id="ARBA00022989"/>
    </source>
</evidence>
<comment type="similarity">
    <text evidence="2">Belongs to the mitochondrial carrier (TC 2.A.29) family.</text>
</comment>
<feature type="compositionally biased region" description="Basic and acidic residues" evidence="11">
    <location>
        <begin position="979"/>
        <end position="989"/>
    </location>
</feature>
<sequence length="1631" mass="187552">MANINCTQLGLLQQIFVCHFCFDEFQQKSALVQHFQSCSKKSSSVIQTLLKDDHSGKKTKNDSTISDQSLAILDDSLSVDIDYTRLAIISRTYILKLKRHRDLNDSQQHQSSHNQDIIIDVDSHFRMDVNNALCVLLSKENQNNNEQHQIANNLTTNDEDSSYFSIPFSSSYSRRLLNTRNHHQPSSIVLNNTTDEPIYDSYVDNTIISNITTEPITLRLYNNVSINSKTSIHVYKYSRYERKLFYKSVEKAVLKKSFTETSTAMFYNNNNNNSSSVNNYYNSDSNNINMKKRKHQRYQPNIALCSKPIKFQRLSYHERYVPRYSHRQSANIYPLLFDPLFSTFVSYEKRYIEQQQENDDNSDNNYVDKSYRYFLEKYSDALENNFQLLNLIASQEFQLVISNTQDNNRLCRQQNLFDVLRQYLCSHSSTETDDNVKRNYLIKNNDTDHIASSTNNDGLFVPPLKIRRYNSQILSNNNNHQEKQKHSTTASLTSMNDHQKMNGNFLNIRRNSRSTSPAHSSSSNSSSINSSSRSSGASREYYLNKTHASILSSSSRRGIRQRRLAPKAAALIEQKQRREKKDISPSKLNQTSTTTMLPLTIRRSPSGKFYYDKSIPLQSASSTINNNNEQEQLIESTNQSNSPDCKIISLEEQAKERVEITTNQMSSSEHGLFSISEYKNIVTSSPTPLSPLILQTLTDVSTTTTVNREPIPKLRIVSSATTHGLSATIVPQLLSINKPSNNEFTVNQNTFNNEKDENHIRDRQKTKTNEMLKTIAKTTIDRTRLNRPLKQQQQQTRKTSQTCMEQFSIKNTDDYSDISINPKPLRSTSLDIAQGWVSSNVFSKCHVCGEEDWYVSTSTECMRLHISSKHANLEDSFKRRLSNYTNRQKRHLRIFQHHLKFQQCWSEEQITNIFQISDVQTTQQVNTSILNEYHYNISIKSQKYIIMSLYPDVVMGLRRTPSSLARKRNTIDPLSSESPKPRLSHDIEQQLHSPSQSASALSTFTNLSPSRHSLTFLKPTIPPSFLSSSSPTSTLKSSLFSPIKTTFMSNSLSSQSSSEQIDNYFHRRYRHLEHNIDLTLNVSRWLLENVLCYSIETVKRQSQIQSESTRYHLTVFTAIGTLYKIKYHQGVGCLWKGCFSSLILNTMTSITENIIDQTAPIKQETSIKIFNIELLKHLLWKTLSSIILVVPIYSVHLIRSVQSDLTVYSYSPVDIFIEPFRRLMGLKIGLNARALPLWQILSIGVPYFVLRYSLQCTFYNTFIQTLSTFRTKQQLHQQQHNRLKQIEEIENIDDIEYEIIESIPSMVENSYLKIESSILSVCTAQIILYPFETVMNRLFVQGTRTIIDNLETGTGCIAINTRYIGFWDCARTIQELEGSKGFYKGLGFLTLKYGLIYLLSYSIKIFIEKLAMLYAQQTSEIGKFHYATKQQQQTQEQDRLFIYLDAAYIDTSPVKQSAVISVPVSEHETIVNSQIQEQNISSTTEKTLIRVIRLNDDLPNARRQKRQLIEGEEIMGIAKKVAITIIVIVSLCVICCIATMVIICVKCCCNNDRKRGRTQTIQVPQPIFIHTNQNYQPSRQPGYNPIQMQPYESQAMLQPSAPLAYHADYDIPAHHHTEQPPSYNALYNKKV</sequence>
<dbReference type="OrthoDB" id="2403262at2759"/>
<feature type="repeat" description="Solcar" evidence="10">
    <location>
        <begin position="1308"/>
        <end position="1410"/>
    </location>
</feature>
<dbReference type="InterPro" id="IPR018108">
    <property type="entry name" value="MCP_transmembrane"/>
</dbReference>
<evidence type="ECO:0000256" key="10">
    <source>
        <dbReference type="PROSITE-ProRule" id="PRU00282"/>
    </source>
</evidence>
<accession>A0A813TRS6</accession>
<feature type="region of interest" description="Disordered" evidence="11">
    <location>
        <begin position="475"/>
        <end position="537"/>
    </location>
</feature>
<dbReference type="PANTHER" id="PTHR21252:SF2">
    <property type="entry name" value="MITOCHONDRIAL OUTER MEMBRANE PROTEIN SLC25A46"/>
    <property type="match status" value="1"/>
</dbReference>
<evidence type="ECO:0000256" key="6">
    <source>
        <dbReference type="ARBA" id="ARBA00022787"/>
    </source>
</evidence>
<name>A0A813TRS6_9BILA</name>
<keyword evidence="3" id="KW-0813">Transport</keyword>
<keyword evidence="4 10" id="KW-0812">Transmembrane</keyword>
<evidence type="ECO:0000256" key="9">
    <source>
        <dbReference type="ARBA" id="ARBA00023136"/>
    </source>
</evidence>
<dbReference type="Proteomes" id="UP000677228">
    <property type="component" value="Unassembled WGS sequence"/>
</dbReference>
<keyword evidence="8" id="KW-0496">Mitochondrion</keyword>
<evidence type="ECO:0000256" key="2">
    <source>
        <dbReference type="ARBA" id="ARBA00006375"/>
    </source>
</evidence>
<dbReference type="Proteomes" id="UP000682733">
    <property type="component" value="Unassembled WGS sequence"/>
</dbReference>
<keyword evidence="5" id="KW-0677">Repeat</keyword>
<dbReference type="Pfam" id="PF00153">
    <property type="entry name" value="Mito_carr"/>
    <property type="match status" value="2"/>
</dbReference>
<organism evidence="14 17">
    <name type="scientific">Didymodactylos carnosus</name>
    <dbReference type="NCBI Taxonomy" id="1234261"/>
    <lineage>
        <taxon>Eukaryota</taxon>
        <taxon>Metazoa</taxon>
        <taxon>Spiralia</taxon>
        <taxon>Gnathifera</taxon>
        <taxon>Rotifera</taxon>
        <taxon>Eurotatoria</taxon>
        <taxon>Bdelloidea</taxon>
        <taxon>Philodinida</taxon>
        <taxon>Philodinidae</taxon>
        <taxon>Didymodactylos</taxon>
    </lineage>
</organism>
<keyword evidence="6" id="KW-1000">Mitochondrion outer membrane</keyword>
<proteinExistence type="inferred from homology"/>
<evidence type="ECO:0000256" key="12">
    <source>
        <dbReference type="SAM" id="Phobius"/>
    </source>
</evidence>
<feature type="compositionally biased region" description="Polar residues" evidence="11">
    <location>
        <begin position="487"/>
        <end position="505"/>
    </location>
</feature>
<dbReference type="GO" id="GO:0090149">
    <property type="term" value="P:mitochondrial membrane fission"/>
    <property type="evidence" value="ECO:0007669"/>
    <property type="project" value="InterPro"/>
</dbReference>
<gene>
    <name evidence="14" type="ORF">GPM918_LOCUS4090</name>
    <name evidence="13" type="ORF">OVA965_LOCUS2333</name>
    <name evidence="16" type="ORF">SRO942_LOCUS4090</name>
    <name evidence="15" type="ORF">TMI583_LOCUS2333</name>
</gene>
<comment type="caution">
    <text evidence="14">The sequence shown here is derived from an EMBL/GenBank/DDBJ whole genome shotgun (WGS) entry which is preliminary data.</text>
</comment>
<evidence type="ECO:0000256" key="1">
    <source>
        <dbReference type="ARBA" id="ARBA00004374"/>
    </source>
</evidence>
<protein>
    <submittedName>
        <fullName evidence="14">Uncharacterized protein</fullName>
    </submittedName>
</protein>
<feature type="transmembrane region" description="Helical" evidence="12">
    <location>
        <begin position="1521"/>
        <end position="1543"/>
    </location>
</feature>
<dbReference type="InterPro" id="IPR023395">
    <property type="entry name" value="MCP_dom_sf"/>
</dbReference>
<keyword evidence="7 12" id="KW-1133">Transmembrane helix</keyword>
<dbReference type="EMBL" id="CAJNOQ010000534">
    <property type="protein sequence ID" value="CAF0812192.1"/>
    <property type="molecule type" value="Genomic_DNA"/>
</dbReference>
<dbReference type="PANTHER" id="PTHR21252">
    <property type="entry name" value="TB1 PROTEIN-RELATED"/>
    <property type="match status" value="1"/>
</dbReference>
<dbReference type="EMBL" id="CAJOBC010000534">
    <property type="protein sequence ID" value="CAF3597904.1"/>
    <property type="molecule type" value="Genomic_DNA"/>
</dbReference>
<evidence type="ECO:0000313" key="14">
    <source>
        <dbReference type="EMBL" id="CAF0812192.1"/>
    </source>
</evidence>
<keyword evidence="17" id="KW-1185">Reference proteome</keyword>
<evidence type="ECO:0000256" key="8">
    <source>
        <dbReference type="ARBA" id="ARBA00023128"/>
    </source>
</evidence>
<evidence type="ECO:0000256" key="3">
    <source>
        <dbReference type="ARBA" id="ARBA00022448"/>
    </source>
</evidence>